<dbReference type="Pfam" id="PF11838">
    <property type="entry name" value="ERAP1_C"/>
    <property type="match status" value="1"/>
</dbReference>
<dbReference type="NCBIfam" id="TIGR02412">
    <property type="entry name" value="pepN_strep_liv"/>
    <property type="match status" value="1"/>
</dbReference>
<dbReference type="InterPro" id="IPR050344">
    <property type="entry name" value="Peptidase_M1_aminopeptidases"/>
</dbReference>
<dbReference type="InterPro" id="IPR027268">
    <property type="entry name" value="Peptidase_M4/M1_CTD_sf"/>
</dbReference>
<dbReference type="EMBL" id="VLJV01000001">
    <property type="protein sequence ID" value="TWH20543.1"/>
    <property type="molecule type" value="Genomic_DNA"/>
</dbReference>
<evidence type="ECO:0000256" key="10">
    <source>
        <dbReference type="ARBA" id="ARBA00022833"/>
    </source>
</evidence>
<organism evidence="17 18">
    <name type="scientific">Prauserella rugosa</name>
    <dbReference type="NCBI Taxonomy" id="43354"/>
    <lineage>
        <taxon>Bacteria</taxon>
        <taxon>Bacillati</taxon>
        <taxon>Actinomycetota</taxon>
        <taxon>Actinomycetes</taxon>
        <taxon>Pseudonocardiales</taxon>
        <taxon>Pseudonocardiaceae</taxon>
        <taxon>Prauserella</taxon>
    </lineage>
</organism>
<dbReference type="OrthoDB" id="100605at2"/>
<keyword evidence="7" id="KW-0645">Protease</keyword>
<dbReference type="CDD" id="cd09602">
    <property type="entry name" value="M1_APN"/>
    <property type="match status" value="1"/>
</dbReference>
<dbReference type="SUPFAM" id="SSF63737">
    <property type="entry name" value="Leukotriene A4 hydrolase N-terminal domain"/>
    <property type="match status" value="1"/>
</dbReference>
<feature type="domain" description="Peptidase M1 membrane alanine aminopeptidase" evidence="14">
    <location>
        <begin position="238"/>
        <end position="449"/>
    </location>
</feature>
<evidence type="ECO:0000256" key="9">
    <source>
        <dbReference type="ARBA" id="ARBA00022801"/>
    </source>
</evidence>
<feature type="domain" description="ERAP1-like C-terminal" evidence="15">
    <location>
        <begin position="525"/>
        <end position="821"/>
    </location>
</feature>
<dbReference type="RefSeq" id="WP_030534444.1">
    <property type="nucleotide sequence ID" value="NZ_JOIJ01000034.1"/>
</dbReference>
<evidence type="ECO:0000256" key="12">
    <source>
        <dbReference type="ARBA" id="ARBA00029811"/>
    </source>
</evidence>
<dbReference type="AlphaFoldDB" id="A0A660CFT5"/>
<dbReference type="Gene3D" id="1.10.390.10">
    <property type="entry name" value="Neutral Protease Domain 2"/>
    <property type="match status" value="1"/>
</dbReference>
<dbReference type="GO" id="GO:0042277">
    <property type="term" value="F:peptide binding"/>
    <property type="evidence" value="ECO:0007669"/>
    <property type="project" value="TreeGrafter"/>
</dbReference>
<dbReference type="Pfam" id="PF01433">
    <property type="entry name" value="Peptidase_M1"/>
    <property type="match status" value="1"/>
</dbReference>
<evidence type="ECO:0000256" key="5">
    <source>
        <dbReference type="ARBA" id="ARBA00015611"/>
    </source>
</evidence>
<keyword evidence="8" id="KW-0479">Metal-binding</keyword>
<accession>A0A660CFT5</accession>
<name>A0A660CFT5_9PSEU</name>
<dbReference type="GO" id="GO:0043171">
    <property type="term" value="P:peptide catabolic process"/>
    <property type="evidence" value="ECO:0007669"/>
    <property type="project" value="TreeGrafter"/>
</dbReference>
<dbReference type="EC" id="3.4.11.2" evidence="4"/>
<dbReference type="InterPro" id="IPR042097">
    <property type="entry name" value="Aminopeptidase_N-like_N_sf"/>
</dbReference>
<dbReference type="PANTHER" id="PTHR11533:SF174">
    <property type="entry name" value="PUROMYCIN-SENSITIVE AMINOPEPTIDASE-RELATED"/>
    <property type="match status" value="1"/>
</dbReference>
<dbReference type="GO" id="GO:0016020">
    <property type="term" value="C:membrane"/>
    <property type="evidence" value="ECO:0007669"/>
    <property type="project" value="TreeGrafter"/>
</dbReference>
<keyword evidence="6 17" id="KW-0031">Aminopeptidase</keyword>
<reference evidence="17 18" key="1">
    <citation type="submission" date="2019-07" db="EMBL/GenBank/DDBJ databases">
        <title>R&amp;d 2014.</title>
        <authorList>
            <person name="Klenk H.-P."/>
        </authorList>
    </citation>
    <scope>NUCLEOTIDE SEQUENCE [LARGE SCALE GENOMIC DNA]</scope>
    <source>
        <strain evidence="17 18">DSM 43194</strain>
    </source>
</reference>
<keyword evidence="18" id="KW-1185">Reference proteome</keyword>
<dbReference type="GO" id="GO:0006508">
    <property type="term" value="P:proteolysis"/>
    <property type="evidence" value="ECO:0007669"/>
    <property type="project" value="UniProtKB-KW"/>
</dbReference>
<proteinExistence type="inferred from homology"/>
<evidence type="ECO:0000256" key="1">
    <source>
        <dbReference type="ARBA" id="ARBA00000098"/>
    </source>
</evidence>
<evidence type="ECO:0000256" key="4">
    <source>
        <dbReference type="ARBA" id="ARBA00012564"/>
    </source>
</evidence>
<dbReference type="InterPro" id="IPR012778">
    <property type="entry name" value="Pept_M1_aminopeptidase"/>
</dbReference>
<dbReference type="InterPro" id="IPR001930">
    <property type="entry name" value="Peptidase_M1"/>
</dbReference>
<dbReference type="GO" id="GO:0070006">
    <property type="term" value="F:metalloaminopeptidase activity"/>
    <property type="evidence" value="ECO:0007669"/>
    <property type="project" value="TreeGrafter"/>
</dbReference>
<dbReference type="GO" id="GO:0016285">
    <property type="term" value="F:alanyl aminopeptidase activity"/>
    <property type="evidence" value="ECO:0007669"/>
    <property type="project" value="UniProtKB-EC"/>
</dbReference>
<comment type="cofactor">
    <cofactor evidence="2">
        <name>Zn(2+)</name>
        <dbReference type="ChEBI" id="CHEBI:29105"/>
    </cofactor>
</comment>
<evidence type="ECO:0000259" key="16">
    <source>
        <dbReference type="Pfam" id="PF17900"/>
    </source>
</evidence>
<comment type="similarity">
    <text evidence="3">Belongs to the peptidase M1 family.</text>
</comment>
<keyword evidence="11" id="KW-0482">Metalloprotease</keyword>
<sequence length="848" mass="93380">MAGEPRTAVRNSLTQDEAVARSAVISGVHYEIALDLTLGDRTFGVRTLIRFHASSAAAPVHLDFTGEVESAECNGSLLDPDAHDGRRVRIDVCEGWNSVRVSGAAAYSHTGEGLHHFRDPADGNVYVHTKFEPFSAHTVFPCFDQPDLKATVELTLTVDPAWVVVSNTDPLDPAPVGDAGSATWRFARTPSLPTYLVAFAAGPFRVVRRRHRDVPMALYARPSLHEQLTAEAPELFDVIGRGLDFFGALFGVPYQFGKYDHVFAPEYAFGGMEHPGCVTLNERFLFRYRVTEDARRRRASLLMHEMAHMWFGDYVTMRWWDDLWLNEAFATMLAVVAQPEATPYGEGWTSFTHVDVPLARRADQLPTSHAIRVRTADTDAARSNFGPIVYRRGAAVLHELAERVGWDTFVAGVRTYLRTHAWGNAGLDDLVAALRQESEEDLDRWVDEWLLRPGINTVDVHRDTGGVRVVQRADPRVEPRYLRLRVAAFDDRDAALVPREPVQVNLEPSGGGEVLAAFAHPEPDLVIPNADAVGHVKVRLDPRSRETALRSLSAVDDPRARAVVWGALWDEVQDGRLPARGYASAVLAHAGSEHDAGVLEALLDRASRALWVYADRDRLPAALEAMARGLREQLADAGAGSDRQLVLARALVGVVGPDEHGFLADVVCGRSPWAGLEVDPDLRWRAVLRIAESGGDIDDLLGVALDADTGDYGRRNALTAEAARRSATVKEKAWSRLLGGDHSLAERQAIMAGLRRPGQEAVLTPFAGRYWQTLESLAGTTEIEFLSAFARASYPCFTEDDEGVLEATDRFLARSPLPESVLKVIREERAELLVMRTARACDAAAARY</sequence>
<evidence type="ECO:0000256" key="2">
    <source>
        <dbReference type="ARBA" id="ARBA00001947"/>
    </source>
</evidence>
<evidence type="ECO:0000256" key="6">
    <source>
        <dbReference type="ARBA" id="ARBA00022438"/>
    </source>
</evidence>
<dbReference type="InterPro" id="IPR024571">
    <property type="entry name" value="ERAP1-like_C_dom"/>
</dbReference>
<dbReference type="Gene3D" id="2.60.40.1730">
    <property type="entry name" value="tricorn interacting facor f3 domain"/>
    <property type="match status" value="1"/>
</dbReference>
<dbReference type="PRINTS" id="PR00756">
    <property type="entry name" value="ALADIPTASE"/>
</dbReference>
<dbReference type="PANTHER" id="PTHR11533">
    <property type="entry name" value="PROTEASE M1 ZINC METALLOPROTEASE"/>
    <property type="match status" value="1"/>
</dbReference>
<dbReference type="Pfam" id="PF17900">
    <property type="entry name" value="Peptidase_M1_N"/>
    <property type="match status" value="1"/>
</dbReference>
<evidence type="ECO:0000256" key="7">
    <source>
        <dbReference type="ARBA" id="ARBA00022670"/>
    </source>
</evidence>
<dbReference type="GO" id="GO:0005737">
    <property type="term" value="C:cytoplasm"/>
    <property type="evidence" value="ECO:0007669"/>
    <property type="project" value="TreeGrafter"/>
</dbReference>
<dbReference type="GO" id="GO:0005615">
    <property type="term" value="C:extracellular space"/>
    <property type="evidence" value="ECO:0007669"/>
    <property type="project" value="TreeGrafter"/>
</dbReference>
<evidence type="ECO:0000256" key="3">
    <source>
        <dbReference type="ARBA" id="ARBA00010136"/>
    </source>
</evidence>
<gene>
    <name evidence="17" type="ORF">JD82_02389</name>
</gene>
<evidence type="ECO:0000259" key="15">
    <source>
        <dbReference type="Pfam" id="PF11838"/>
    </source>
</evidence>
<evidence type="ECO:0000256" key="8">
    <source>
        <dbReference type="ARBA" id="ARBA00022723"/>
    </source>
</evidence>
<dbReference type="Proteomes" id="UP000317303">
    <property type="component" value="Unassembled WGS sequence"/>
</dbReference>
<dbReference type="GO" id="GO:0008270">
    <property type="term" value="F:zinc ion binding"/>
    <property type="evidence" value="ECO:0007669"/>
    <property type="project" value="InterPro"/>
</dbReference>
<evidence type="ECO:0000313" key="17">
    <source>
        <dbReference type="EMBL" id="TWH20543.1"/>
    </source>
</evidence>
<keyword evidence="10" id="KW-0862">Zinc</keyword>
<dbReference type="InterPro" id="IPR014782">
    <property type="entry name" value="Peptidase_M1_dom"/>
</dbReference>
<evidence type="ECO:0000256" key="13">
    <source>
        <dbReference type="ARBA" id="ARBA00031533"/>
    </source>
</evidence>
<feature type="domain" description="Aminopeptidase N-like N-terminal" evidence="16">
    <location>
        <begin position="117"/>
        <end position="196"/>
    </location>
</feature>
<evidence type="ECO:0000256" key="11">
    <source>
        <dbReference type="ARBA" id="ARBA00023049"/>
    </source>
</evidence>
<evidence type="ECO:0000259" key="14">
    <source>
        <dbReference type="Pfam" id="PF01433"/>
    </source>
</evidence>
<comment type="catalytic activity">
    <reaction evidence="1">
        <text>Release of an N-terminal amino acid, Xaa-|-Yaa- from a peptide, amide or arylamide. Xaa is preferably Ala, but may be most amino acids including Pro (slow action). When a terminal hydrophobic residue is followed by a prolyl residue, the two may be released as an intact Xaa-Pro dipeptide.</text>
        <dbReference type="EC" id="3.4.11.2"/>
    </reaction>
</comment>
<evidence type="ECO:0000313" key="18">
    <source>
        <dbReference type="Proteomes" id="UP000317303"/>
    </source>
</evidence>
<keyword evidence="9" id="KW-0378">Hydrolase</keyword>
<dbReference type="SUPFAM" id="SSF55486">
    <property type="entry name" value="Metalloproteases ('zincins'), catalytic domain"/>
    <property type="match status" value="1"/>
</dbReference>
<comment type="caution">
    <text evidence="17">The sequence shown here is derived from an EMBL/GenBank/DDBJ whole genome shotgun (WGS) entry which is preliminary data.</text>
</comment>
<protein>
    <recommendedName>
        <fullName evidence="5">Aminopeptidase N</fullName>
        <ecNumber evidence="4">3.4.11.2</ecNumber>
    </recommendedName>
    <alternativeName>
        <fullName evidence="12">Alanine aminopeptidase</fullName>
    </alternativeName>
    <alternativeName>
        <fullName evidence="13">Lysyl aminopeptidase</fullName>
    </alternativeName>
</protein>
<dbReference type="InterPro" id="IPR045357">
    <property type="entry name" value="Aminopeptidase_N-like_N"/>
</dbReference>